<dbReference type="PANTHER" id="PTHR46401:SF2">
    <property type="entry name" value="GLYCOSYLTRANSFERASE WBBK-RELATED"/>
    <property type="match status" value="1"/>
</dbReference>
<protein>
    <submittedName>
        <fullName evidence="4">Glycosyl transferases group 1</fullName>
    </submittedName>
</protein>
<dbReference type="AlphaFoldDB" id="A0A6L2ZMR2"/>
<dbReference type="CDD" id="cd03809">
    <property type="entry name" value="GT4_MtfB-like"/>
    <property type="match status" value="1"/>
</dbReference>
<dbReference type="Gene3D" id="3.40.50.2000">
    <property type="entry name" value="Glycogen Phosphorylase B"/>
    <property type="match status" value="2"/>
</dbReference>
<proteinExistence type="predicted"/>
<dbReference type="RefSeq" id="WP_235949938.1">
    <property type="nucleotide sequence ID" value="NZ_BLXO01000001.1"/>
</dbReference>
<feature type="domain" description="Glycosyl transferase family 1" evidence="2">
    <location>
        <begin position="216"/>
        <end position="357"/>
    </location>
</feature>
<keyword evidence="1 4" id="KW-0808">Transferase</keyword>
<dbReference type="EMBL" id="BLXO01000001">
    <property type="protein sequence ID" value="GFN45670.1"/>
    <property type="molecule type" value="Genomic_DNA"/>
</dbReference>
<name>A0A6L2ZMR2_9ENTR</name>
<dbReference type="InterPro" id="IPR001296">
    <property type="entry name" value="Glyco_trans_1"/>
</dbReference>
<gene>
    <name evidence="4" type="ORF">RINTU1_09310</name>
</gene>
<dbReference type="GO" id="GO:0016757">
    <property type="term" value="F:glycosyltransferase activity"/>
    <property type="evidence" value="ECO:0007669"/>
    <property type="project" value="InterPro"/>
</dbReference>
<evidence type="ECO:0000313" key="4">
    <source>
        <dbReference type="EMBL" id="GFN45670.1"/>
    </source>
</evidence>
<comment type="caution">
    <text evidence="4">The sequence shown here is derived from an EMBL/GenBank/DDBJ whole genome shotgun (WGS) entry which is preliminary data.</text>
</comment>
<dbReference type="SUPFAM" id="SSF53756">
    <property type="entry name" value="UDP-Glycosyltransferase/glycogen phosphorylase"/>
    <property type="match status" value="1"/>
</dbReference>
<reference evidence="4 5" key="1">
    <citation type="submission" date="2020-06" db="EMBL/GenBank/DDBJ databases">
        <title>The genome sequence of Candidatus Regiella insecticola strain Tut.</title>
        <authorList>
            <person name="Nikoh N."/>
            <person name="Tsuchida T."/>
            <person name="Koga R."/>
            <person name="Oshima K."/>
            <person name="Hattori M."/>
            <person name="Fukatsu T."/>
        </authorList>
    </citation>
    <scope>NUCLEOTIDE SEQUENCE [LARGE SCALE GENOMIC DNA]</scope>
    <source>
        <strain evidence="4 5">Tut</strain>
    </source>
</reference>
<organism evidence="4 5">
    <name type="scientific">Candidatus Regiella insecticola</name>
    <dbReference type="NCBI Taxonomy" id="138073"/>
    <lineage>
        <taxon>Bacteria</taxon>
        <taxon>Pseudomonadati</taxon>
        <taxon>Pseudomonadota</taxon>
        <taxon>Gammaproteobacteria</taxon>
        <taxon>Enterobacterales</taxon>
        <taxon>Enterobacteriaceae</taxon>
        <taxon>aphid secondary symbionts</taxon>
        <taxon>Candidatus Regiella</taxon>
    </lineage>
</organism>
<accession>A0A6L2ZMR2</accession>
<dbReference type="FunFam" id="3.40.50.2000:FF:000119">
    <property type="entry name" value="Glycosyl transferase group 1"/>
    <property type="match status" value="1"/>
</dbReference>
<dbReference type="PANTHER" id="PTHR46401">
    <property type="entry name" value="GLYCOSYLTRANSFERASE WBBK-RELATED"/>
    <property type="match status" value="1"/>
</dbReference>
<evidence type="ECO:0000256" key="1">
    <source>
        <dbReference type="ARBA" id="ARBA00022679"/>
    </source>
</evidence>
<feature type="domain" description="Glycosyltransferase subfamily 4-like N-terminal" evidence="3">
    <location>
        <begin position="24"/>
        <end position="191"/>
    </location>
</feature>
<dbReference type="InterPro" id="IPR028098">
    <property type="entry name" value="Glyco_trans_4-like_N"/>
</dbReference>
<sequence>MDVPFPVAVKILFGTDAIRYPLTGIGRYAYELARRLSTASDVESLFYFSVTGGVNRALPVRPKTGQRERTAVGLRRLASNIRLLTKSYHHVMTILQARSLRRFNDYLFHGPNYYLPVHRGPCVTTFHDLSVFSWPQCHPKFRVRHMQKEIQVALKRAQLILTDSEFTRREIAAYFSWPLDRILVTPLAVSADYYPRPATAIAPVLLRFGLNFASYSLFVGTLDPRKNIDLLLDVYERLPNALRQRIPLIVIGFEGWSSEKTRARLSAGERAGWARYLNFVDEALLPSLYAGARVFLYPSRYEGFGLPVLEAMASGIPVICSNAASLPEVAGRAGALVPPDDVDTLYNVLIQALEDDTWCAKAKTCGLEQASHFSWDKTAATTLNAYKLAFQ</sequence>
<dbReference type="Pfam" id="PF00534">
    <property type="entry name" value="Glycos_transf_1"/>
    <property type="match status" value="1"/>
</dbReference>
<evidence type="ECO:0000259" key="2">
    <source>
        <dbReference type="Pfam" id="PF00534"/>
    </source>
</evidence>
<evidence type="ECO:0000313" key="5">
    <source>
        <dbReference type="Proteomes" id="UP000504714"/>
    </source>
</evidence>
<evidence type="ECO:0000259" key="3">
    <source>
        <dbReference type="Pfam" id="PF13439"/>
    </source>
</evidence>
<dbReference type="Proteomes" id="UP000504714">
    <property type="component" value="Unassembled WGS sequence"/>
</dbReference>
<dbReference type="GO" id="GO:0009103">
    <property type="term" value="P:lipopolysaccharide biosynthetic process"/>
    <property type="evidence" value="ECO:0007669"/>
    <property type="project" value="TreeGrafter"/>
</dbReference>
<dbReference type="Pfam" id="PF13439">
    <property type="entry name" value="Glyco_transf_4"/>
    <property type="match status" value="1"/>
</dbReference>